<dbReference type="Proteomes" id="UP001291930">
    <property type="component" value="Unassembled WGS sequence"/>
</dbReference>
<dbReference type="EMBL" id="JAXOVW010000005">
    <property type="protein sequence ID" value="MDZ5606266.1"/>
    <property type="molecule type" value="Genomic_DNA"/>
</dbReference>
<dbReference type="InterPro" id="IPR029063">
    <property type="entry name" value="SAM-dependent_MTases_sf"/>
</dbReference>
<comment type="caution">
    <text evidence="1">The sequence shown here is derived from an EMBL/GenBank/DDBJ whole genome shotgun (WGS) entry which is preliminary data.</text>
</comment>
<gene>
    <name evidence="1" type="ORF">U2I54_03885</name>
</gene>
<keyword evidence="1" id="KW-0808">Transferase</keyword>
<dbReference type="GO" id="GO:0008168">
    <property type="term" value="F:methyltransferase activity"/>
    <property type="evidence" value="ECO:0007669"/>
    <property type="project" value="UniProtKB-KW"/>
</dbReference>
<dbReference type="RefSeq" id="WP_207992525.1">
    <property type="nucleotide sequence ID" value="NZ_JAXOVW010000005.1"/>
</dbReference>
<dbReference type="GO" id="GO:0032259">
    <property type="term" value="P:methylation"/>
    <property type="evidence" value="ECO:0007669"/>
    <property type="project" value="UniProtKB-KW"/>
</dbReference>
<accession>A0ABU5JSY2</accession>
<dbReference type="Gene3D" id="3.40.50.150">
    <property type="entry name" value="Vaccinia Virus protein VP39"/>
    <property type="match status" value="1"/>
</dbReference>
<keyword evidence="1" id="KW-0489">Methyltransferase</keyword>
<evidence type="ECO:0000313" key="2">
    <source>
        <dbReference type="Proteomes" id="UP001291930"/>
    </source>
</evidence>
<reference evidence="2" key="1">
    <citation type="submission" date="2023-11" db="EMBL/GenBank/DDBJ databases">
        <title>Genome Sequence of Bacillus pseudomycoides stain BUPM19.</title>
        <authorList>
            <person name="Farhat A."/>
        </authorList>
    </citation>
    <scope>NUCLEOTIDE SEQUENCE [LARGE SCALE GENOMIC DNA]</scope>
    <source>
        <strain evidence="2">BUPM19</strain>
    </source>
</reference>
<keyword evidence="2" id="KW-1185">Reference proteome</keyword>
<organism evidence="1 2">
    <name type="scientific">Bacillus bingmayongensis</name>
    <dbReference type="NCBI Taxonomy" id="1150157"/>
    <lineage>
        <taxon>Bacteria</taxon>
        <taxon>Bacillati</taxon>
        <taxon>Bacillota</taxon>
        <taxon>Bacilli</taxon>
        <taxon>Bacillales</taxon>
        <taxon>Bacillaceae</taxon>
        <taxon>Bacillus</taxon>
    </lineage>
</organism>
<protein>
    <submittedName>
        <fullName evidence="1">SAM-dependent methyltransferase</fullName>
    </submittedName>
</protein>
<evidence type="ECO:0000313" key="1">
    <source>
        <dbReference type="EMBL" id="MDZ5606266.1"/>
    </source>
</evidence>
<proteinExistence type="predicted"/>
<dbReference type="SUPFAM" id="SSF53335">
    <property type="entry name" value="S-adenosyl-L-methionine-dependent methyltransferases"/>
    <property type="match status" value="1"/>
</dbReference>
<sequence length="275" mass="31442">MLKSKIVSESDYNESWFTKALTKLREPFFLYMEQMPLPFNNTIYHRKLWEWCYIYQALLERNMLIPFKKGLGFGVGKEPLASLFASHGCYITATDLDYSQAVVQGWVDTNQHSQQIIDLCQYELCDPNTLMHLADFETVDMNCIPDHLTGLYDFTWSSCSFEHCGSIELGFQFILNQMKCLKPGGVAIHTTEYNLSSNNDTIESGITVIFRKKDIEQMVDSLRAEGHLVDIDYSVGTGSIESYVDVPPYKQNPHLRLQLAQYVSTSIGLIIQKGK</sequence>
<name>A0ABU5JSY2_9BACI</name>